<dbReference type="PANTHER" id="PTHR48267">
    <property type="entry name" value="CUPREDOXIN SUPERFAMILY PROTEIN"/>
    <property type="match status" value="1"/>
</dbReference>
<proteinExistence type="inferred from homology"/>
<dbReference type="GO" id="GO:0005507">
    <property type="term" value="F:copper ion binding"/>
    <property type="evidence" value="ECO:0007669"/>
    <property type="project" value="InterPro"/>
</dbReference>
<dbReference type="Proteomes" id="UP000799428">
    <property type="component" value="Unassembled WGS sequence"/>
</dbReference>
<feature type="signal peptide" evidence="3">
    <location>
        <begin position="1"/>
        <end position="21"/>
    </location>
</feature>
<sequence>MWSVLIKAALGLSLFTPYSLAQDRFFSEIPAAEEEALSRIVEDEPPSTVLLKSDNWISPVYDQIYQVALPIPPVKQPKHIVTNPVTGKDIWYYEVDIKAFTQQVYPGKQPAQLVGYDGISPGPTFLIPRGTEIVVRFINNAAIENSVHLHGSPSRAPFDGWAEDVTLPGQYKDYYYPNFQSARLLWYHDHAMQHTAENAYFGQAGAYIVTDAAEDSLGLPSGYGTFDVPLILSSKIYNQDGTLQSTEGEDTSVWGDIIHVNGQPWPFLNVQPRKYRFRFLNSAISRSFALYFARSTALDAKLPFQVIATDSGLTQTPVTTSELLISIAERYEIVFDFTSYAGQSIDLRNLPEAGDVGADDDYANTDKVMRFVVSNTSVTDTSVVPASLRSVPFPPASTGIDHHFRFHRTDSEWRINGIGFSDVENRVLAKVPRGKVELWELENSSGGWSHPIHVHLVDFKVVSRTGRGVEPYEAAGLKDVVWLGKGETVVMEAHYAPWDGVYMFHCHNLIHEDQDMMAAFNVTTLEGFGYNEETDFTDPMDARWRAKPFVPTEFSTQSGPFNSDAITAAVQALALQQPYSELDEVEAALAAQNLPERKRNVECKREEATGPIPRYRRFVI</sequence>
<protein>
    <submittedName>
        <fullName evidence="6">Phenol oxidase A</fullName>
    </submittedName>
</protein>
<gene>
    <name evidence="6" type="ORF">K504DRAFT_463623</name>
</gene>
<dbReference type="GO" id="GO:0016491">
    <property type="term" value="F:oxidoreductase activity"/>
    <property type="evidence" value="ECO:0007669"/>
    <property type="project" value="InterPro"/>
</dbReference>
<dbReference type="AlphaFoldDB" id="A0A6G1JRJ1"/>
<comment type="similarity">
    <text evidence="1">Belongs to the multicopper oxidase family.</text>
</comment>
<dbReference type="InterPro" id="IPR008972">
    <property type="entry name" value="Cupredoxin"/>
</dbReference>
<feature type="domain" description="Plastocyanin-like" evidence="5">
    <location>
        <begin position="103"/>
        <end position="212"/>
    </location>
</feature>
<keyword evidence="3" id="KW-0732">Signal</keyword>
<dbReference type="InterPro" id="IPR011707">
    <property type="entry name" value="Cu-oxidase-like_N"/>
</dbReference>
<dbReference type="OrthoDB" id="262547at2759"/>
<dbReference type="InterPro" id="IPR011706">
    <property type="entry name" value="Cu-oxidase_C"/>
</dbReference>
<dbReference type="Pfam" id="PF07732">
    <property type="entry name" value="Cu-oxidase_3"/>
    <property type="match status" value="1"/>
</dbReference>
<feature type="chain" id="PRO_5026240185" evidence="3">
    <location>
        <begin position="22"/>
        <end position="620"/>
    </location>
</feature>
<evidence type="ECO:0000256" key="2">
    <source>
        <dbReference type="ARBA" id="ARBA00023008"/>
    </source>
</evidence>
<dbReference type="Pfam" id="PF07731">
    <property type="entry name" value="Cu-oxidase_2"/>
    <property type="match status" value="1"/>
</dbReference>
<dbReference type="CDD" id="cd13889">
    <property type="entry name" value="CuRO_3_BOD"/>
    <property type="match status" value="1"/>
</dbReference>
<keyword evidence="7" id="KW-1185">Reference proteome</keyword>
<accession>A0A6G1JRJ1</accession>
<reference evidence="6" key="1">
    <citation type="journal article" date="2020" name="Stud. Mycol.">
        <title>101 Dothideomycetes genomes: a test case for predicting lifestyles and emergence of pathogens.</title>
        <authorList>
            <person name="Haridas S."/>
            <person name="Albert R."/>
            <person name="Binder M."/>
            <person name="Bloem J."/>
            <person name="Labutti K."/>
            <person name="Salamov A."/>
            <person name="Andreopoulos B."/>
            <person name="Baker S."/>
            <person name="Barry K."/>
            <person name="Bills G."/>
            <person name="Bluhm B."/>
            <person name="Cannon C."/>
            <person name="Castanera R."/>
            <person name="Culley D."/>
            <person name="Daum C."/>
            <person name="Ezra D."/>
            <person name="Gonzalez J."/>
            <person name="Henrissat B."/>
            <person name="Kuo A."/>
            <person name="Liang C."/>
            <person name="Lipzen A."/>
            <person name="Lutzoni F."/>
            <person name="Magnuson J."/>
            <person name="Mondo S."/>
            <person name="Nolan M."/>
            <person name="Ohm R."/>
            <person name="Pangilinan J."/>
            <person name="Park H.-J."/>
            <person name="Ramirez L."/>
            <person name="Alfaro M."/>
            <person name="Sun H."/>
            <person name="Tritt A."/>
            <person name="Yoshinaga Y."/>
            <person name="Zwiers L.-H."/>
            <person name="Turgeon B."/>
            <person name="Goodwin S."/>
            <person name="Spatafora J."/>
            <person name="Crous P."/>
            <person name="Grigoriev I."/>
        </authorList>
    </citation>
    <scope>NUCLEOTIDE SEQUENCE</scope>
    <source>
        <strain evidence="6">CBS 279.74</strain>
    </source>
</reference>
<name>A0A6G1JRJ1_9PLEO</name>
<dbReference type="EMBL" id="MU005788">
    <property type="protein sequence ID" value="KAF2703226.1"/>
    <property type="molecule type" value="Genomic_DNA"/>
</dbReference>
<dbReference type="PANTHER" id="PTHR48267:SF1">
    <property type="entry name" value="BILIRUBIN OXIDASE"/>
    <property type="match status" value="1"/>
</dbReference>
<evidence type="ECO:0000259" key="5">
    <source>
        <dbReference type="Pfam" id="PF07732"/>
    </source>
</evidence>
<organism evidence="6 7">
    <name type="scientific">Pleomassaria siparia CBS 279.74</name>
    <dbReference type="NCBI Taxonomy" id="1314801"/>
    <lineage>
        <taxon>Eukaryota</taxon>
        <taxon>Fungi</taxon>
        <taxon>Dikarya</taxon>
        <taxon>Ascomycota</taxon>
        <taxon>Pezizomycotina</taxon>
        <taxon>Dothideomycetes</taxon>
        <taxon>Pleosporomycetidae</taxon>
        <taxon>Pleosporales</taxon>
        <taxon>Pleomassariaceae</taxon>
        <taxon>Pleomassaria</taxon>
    </lineage>
</organism>
<keyword evidence="2" id="KW-0186">Copper</keyword>
<evidence type="ECO:0000256" key="3">
    <source>
        <dbReference type="SAM" id="SignalP"/>
    </source>
</evidence>
<evidence type="ECO:0000256" key="1">
    <source>
        <dbReference type="ARBA" id="ARBA00010609"/>
    </source>
</evidence>
<dbReference type="Gene3D" id="2.60.40.420">
    <property type="entry name" value="Cupredoxins - blue copper proteins"/>
    <property type="match status" value="3"/>
</dbReference>
<dbReference type="InterPro" id="IPR045087">
    <property type="entry name" value="Cu-oxidase_fam"/>
</dbReference>
<dbReference type="SUPFAM" id="SSF49503">
    <property type="entry name" value="Cupredoxins"/>
    <property type="match status" value="3"/>
</dbReference>
<evidence type="ECO:0000313" key="7">
    <source>
        <dbReference type="Proteomes" id="UP000799428"/>
    </source>
</evidence>
<evidence type="ECO:0000313" key="6">
    <source>
        <dbReference type="EMBL" id="KAF2703226.1"/>
    </source>
</evidence>
<feature type="domain" description="Plastocyanin-like" evidence="4">
    <location>
        <begin position="403"/>
        <end position="523"/>
    </location>
</feature>
<evidence type="ECO:0000259" key="4">
    <source>
        <dbReference type="Pfam" id="PF07731"/>
    </source>
</evidence>